<keyword evidence="3" id="KW-0378">Hydrolase</keyword>
<dbReference type="PANTHER" id="PTHR11046">
    <property type="entry name" value="OLIGORIBONUCLEASE, MITOCHONDRIAL"/>
    <property type="match status" value="1"/>
</dbReference>
<dbReference type="Proteomes" id="UP000190831">
    <property type="component" value="Chromosome B"/>
</dbReference>
<evidence type="ECO:0000256" key="4">
    <source>
        <dbReference type="ARBA" id="ARBA00022839"/>
    </source>
</evidence>
<proteinExistence type="inferred from homology"/>
<reference evidence="8" key="1">
    <citation type="submission" date="2016-03" db="EMBL/GenBank/DDBJ databases">
        <authorList>
            <person name="Devillers H."/>
        </authorList>
    </citation>
    <scope>NUCLEOTIDE SEQUENCE [LARGE SCALE GENOMIC DNA]</scope>
</reference>
<keyword evidence="8" id="KW-1185">Reference proteome</keyword>
<evidence type="ECO:0000313" key="8">
    <source>
        <dbReference type="Proteomes" id="UP000190831"/>
    </source>
</evidence>
<keyword evidence="4" id="KW-0269">Exonuclease</keyword>
<evidence type="ECO:0000259" key="6">
    <source>
        <dbReference type="SMART" id="SM00479"/>
    </source>
</evidence>
<dbReference type="InterPro" id="IPR013520">
    <property type="entry name" value="Ribonucl_H"/>
</dbReference>
<feature type="region of interest" description="Disordered" evidence="5">
    <location>
        <begin position="323"/>
        <end position="347"/>
    </location>
</feature>
<dbReference type="Pfam" id="PF00929">
    <property type="entry name" value="RNase_T"/>
    <property type="match status" value="1"/>
</dbReference>
<evidence type="ECO:0000313" key="7">
    <source>
        <dbReference type="EMBL" id="SCV99730.1"/>
    </source>
</evidence>
<protein>
    <submittedName>
        <fullName evidence="7">LAFE_0B01244g1_1</fullName>
    </submittedName>
</protein>
<dbReference type="STRING" id="4955.A0A1G4M7B7"/>
<evidence type="ECO:0000256" key="1">
    <source>
        <dbReference type="ARBA" id="ARBA00009921"/>
    </source>
</evidence>
<dbReference type="PANTHER" id="PTHR11046:SF0">
    <property type="entry name" value="OLIGORIBONUCLEASE, MITOCHONDRIAL"/>
    <property type="match status" value="1"/>
</dbReference>
<organism evidence="7 8">
    <name type="scientific">Lachancea fermentati</name>
    <name type="common">Zygosaccharomyces fermentati</name>
    <dbReference type="NCBI Taxonomy" id="4955"/>
    <lineage>
        <taxon>Eukaryota</taxon>
        <taxon>Fungi</taxon>
        <taxon>Dikarya</taxon>
        <taxon>Ascomycota</taxon>
        <taxon>Saccharomycotina</taxon>
        <taxon>Saccharomycetes</taxon>
        <taxon>Saccharomycetales</taxon>
        <taxon>Saccharomycetaceae</taxon>
        <taxon>Lachancea</taxon>
    </lineage>
</organism>
<comment type="similarity">
    <text evidence="1">Belongs to the oligoribonuclease family.</text>
</comment>
<dbReference type="FunFam" id="3.30.420.10:FF:000003">
    <property type="entry name" value="Oligoribonuclease"/>
    <property type="match status" value="1"/>
</dbReference>
<gene>
    <name evidence="7" type="ORF">LAFE_0B01244G</name>
</gene>
<sequence>MFLCTRFEVARTTEACNCNQIYCENFMKLFSLWPYIFCYVSFSYHKSFLSIIRNCMQGCILRRSLTSAVKFVARHSVTANVGKRSYLTISKARNPYLTPRNIQRRMEPVGMNTTIPGHERDATLPSKPIVWIDCEMTGLDHLNDHIIEICCIITDGDLNQVDENGYESVVHYGKNVMDTMNEWCIEHHGCSGLTQKVLNSSKTLEQVEQELLDYIKRYIPDERKGILAGNTVHMDRLFMLREFPRVINHLFYRIIDVSSIMEVSFRHNPEFAEVVPKKKGAHTAKSDIMESIAQLKFYQTHYLKNAAETREFVEEKKAAIAQEAANSVEEQDSSATDNSSAKKRKIE</sequence>
<dbReference type="GO" id="GO:0003676">
    <property type="term" value="F:nucleic acid binding"/>
    <property type="evidence" value="ECO:0007669"/>
    <property type="project" value="InterPro"/>
</dbReference>
<dbReference type="SUPFAM" id="SSF53098">
    <property type="entry name" value="Ribonuclease H-like"/>
    <property type="match status" value="1"/>
</dbReference>
<name>A0A1G4M7B7_LACFM</name>
<dbReference type="NCBIfam" id="NF003765">
    <property type="entry name" value="PRK05359.1"/>
    <property type="match status" value="1"/>
</dbReference>
<dbReference type="GO" id="GO:0005739">
    <property type="term" value="C:mitochondrion"/>
    <property type="evidence" value="ECO:0007669"/>
    <property type="project" value="TreeGrafter"/>
</dbReference>
<dbReference type="EMBL" id="LT598489">
    <property type="protein sequence ID" value="SCV99730.1"/>
    <property type="molecule type" value="Genomic_DNA"/>
</dbReference>
<dbReference type="InterPro" id="IPR012337">
    <property type="entry name" value="RNaseH-like_sf"/>
</dbReference>
<dbReference type="SMART" id="SM00479">
    <property type="entry name" value="EXOIII"/>
    <property type="match status" value="1"/>
</dbReference>
<dbReference type="GO" id="GO:0000175">
    <property type="term" value="F:3'-5'-RNA exonuclease activity"/>
    <property type="evidence" value="ECO:0007669"/>
    <property type="project" value="InterPro"/>
</dbReference>
<dbReference type="Gene3D" id="3.30.420.10">
    <property type="entry name" value="Ribonuclease H-like superfamily/Ribonuclease H"/>
    <property type="match status" value="1"/>
</dbReference>
<evidence type="ECO:0000256" key="5">
    <source>
        <dbReference type="SAM" id="MobiDB-lite"/>
    </source>
</evidence>
<dbReference type="AlphaFoldDB" id="A0A1G4M7B7"/>
<feature type="domain" description="Exonuclease" evidence="6">
    <location>
        <begin position="128"/>
        <end position="304"/>
    </location>
</feature>
<evidence type="ECO:0000256" key="2">
    <source>
        <dbReference type="ARBA" id="ARBA00022722"/>
    </source>
</evidence>
<accession>A0A1G4M7B7</accession>
<evidence type="ECO:0000256" key="3">
    <source>
        <dbReference type="ARBA" id="ARBA00022801"/>
    </source>
</evidence>
<keyword evidence="2" id="KW-0540">Nuclease</keyword>
<dbReference type="OrthoDB" id="270189at2759"/>
<dbReference type="InterPro" id="IPR022894">
    <property type="entry name" value="Oligoribonuclease"/>
</dbReference>
<dbReference type="InterPro" id="IPR036397">
    <property type="entry name" value="RNaseH_sf"/>
</dbReference>
<dbReference type="CDD" id="cd06135">
    <property type="entry name" value="Orn"/>
    <property type="match status" value="1"/>
</dbReference>